<organism evidence="1 2">
    <name type="scientific">Geomonas paludis</name>
    <dbReference type="NCBI Taxonomy" id="2740185"/>
    <lineage>
        <taxon>Bacteria</taxon>
        <taxon>Pseudomonadati</taxon>
        <taxon>Thermodesulfobacteriota</taxon>
        <taxon>Desulfuromonadia</taxon>
        <taxon>Geobacterales</taxon>
        <taxon>Geobacteraceae</taxon>
        <taxon>Geomonas</taxon>
    </lineage>
</organism>
<reference evidence="2" key="1">
    <citation type="submission" date="2020-06" db="EMBL/GenBank/DDBJ databases">
        <title>Draft genomic sequecing of Geomonas sp. Red736.</title>
        <authorList>
            <person name="Itoh H."/>
            <person name="Xu Z.X."/>
            <person name="Ushijima N."/>
            <person name="Masuda Y."/>
            <person name="Shiratori Y."/>
            <person name="Senoo K."/>
        </authorList>
    </citation>
    <scope>NUCLEOTIDE SEQUENCE [LARGE SCALE GENOMIC DNA]</scope>
    <source>
        <strain evidence="2">Red736</strain>
    </source>
</reference>
<dbReference type="InterPro" id="IPR049807">
    <property type="entry name" value="DpdD-like"/>
</dbReference>
<comment type="caution">
    <text evidence="1">The sequence shown here is derived from an EMBL/GenBank/DDBJ whole genome shotgun (WGS) entry which is preliminary data.</text>
</comment>
<sequence>MVNVPDTENGWLQRFFTAPNALRWGALEDTMIDPLLRDELVAWLSVLGQHGDDLPVLLPRLTDQRTRWYVCSANPQIIAQVREEVEALVAHAYALVEAYPRLDAADPCEAALLERFGTGVCTIDVESGCHSVVLRKFEVYRQLVLRRPQRSAVGARPVGRVRLDFDKALLAGCFDEARSYIDEMRGSGRLSLQNQRFLEIRLLAAQGRWQVVVGNPAYLRSVIDLPLPRRIAGDLIESLYQCHLQQYELSDDPSGAIEAFRQEIRPRYARLFRARNGLKTPTALTSFLLNELCTDAVDAAHCSRLMDEYPPAAPGYPFAKRIAEMAWQEPVVLKDAAVRAREAYEDDRQEVALELYCTCDPDPEILKQVLRCLAWAKAPEDCDRAWRYCRSCPEEWLEALPARLKETYLALQDRFVSPRISDWCDWAEFILNGGDRVQAELIAQQEADQWSLRDFVSSEEKIHKFCTLLDKGMSSAPDFFQSQFPVVYEFVSASPTPLPNLRPLYVELLQLLALSSSVSESDLVLAQELVRNLLVVGTSPEVYQDVIDAVNELWDKSNSLQYLDWALDLAEMLAINPRPKPELGLRMFLKILQFVQSNRHRVDDASWLTLDMLGLDFEATSYVEQIRPAAEVVQVGTSPELQGKKVGIYSLTEQAALRAKRSLEVLYPGVIVEVNHDHESTQALMNLAKSADIFVFAWRSSKHQAYYCVKECVQKHRFLQPSGKGSTTIVRSVSEHVRKNA</sequence>
<protein>
    <submittedName>
        <fullName evidence="1">Uncharacterized protein</fullName>
    </submittedName>
</protein>
<evidence type="ECO:0000313" key="2">
    <source>
        <dbReference type="Proteomes" id="UP000568888"/>
    </source>
</evidence>
<evidence type="ECO:0000313" key="1">
    <source>
        <dbReference type="EMBL" id="GFO65888.1"/>
    </source>
</evidence>
<dbReference type="NCBIfam" id="NF041061">
    <property type="entry name" value="DpdD"/>
    <property type="match status" value="1"/>
</dbReference>
<name>A0A6V8N069_9BACT</name>
<proteinExistence type="predicted"/>
<accession>A0A6V8N069</accession>
<dbReference type="EMBL" id="BLXY01000013">
    <property type="protein sequence ID" value="GFO65888.1"/>
    <property type="molecule type" value="Genomic_DNA"/>
</dbReference>
<dbReference type="Proteomes" id="UP000568888">
    <property type="component" value="Unassembled WGS sequence"/>
</dbReference>
<gene>
    <name evidence="1" type="ORF">GMPD_38070</name>
</gene>
<dbReference type="AlphaFoldDB" id="A0A6V8N069"/>